<dbReference type="Gene3D" id="6.10.340.10">
    <property type="match status" value="1"/>
</dbReference>
<evidence type="ECO:0000256" key="1">
    <source>
        <dbReference type="SAM" id="Phobius"/>
    </source>
</evidence>
<keyword evidence="1" id="KW-1133">Transmembrane helix</keyword>
<proteinExistence type="predicted"/>
<dbReference type="Proteomes" id="UP000231267">
    <property type="component" value="Unassembled WGS sequence"/>
</dbReference>
<evidence type="ECO:0008006" key="4">
    <source>
        <dbReference type="Google" id="ProtNLM"/>
    </source>
</evidence>
<name>A0A2J0LI72_9BACT</name>
<keyword evidence="1" id="KW-0812">Transmembrane</keyword>
<accession>A0A2J0LI72</accession>
<keyword evidence="1" id="KW-0472">Membrane</keyword>
<organism evidence="2 3">
    <name type="scientific">Candidatus Taenaricola geysiri</name>
    <dbReference type="NCBI Taxonomy" id="1974752"/>
    <lineage>
        <taxon>Bacteria</taxon>
        <taxon>Pseudomonadati</taxon>
        <taxon>Candidatus Omnitrophota</taxon>
        <taxon>Candidatus Taenaricola</taxon>
    </lineage>
</organism>
<comment type="caution">
    <text evidence="2">The sequence shown here is derived from an EMBL/GenBank/DDBJ whole genome shotgun (WGS) entry which is preliminary data.</text>
</comment>
<gene>
    <name evidence="2" type="ORF">COW11_00895</name>
</gene>
<protein>
    <recommendedName>
        <fullName evidence="4">HAMP domain-containing protein</fullName>
    </recommendedName>
</protein>
<dbReference type="EMBL" id="PFGP01000020">
    <property type="protein sequence ID" value="PIW66899.1"/>
    <property type="molecule type" value="Genomic_DNA"/>
</dbReference>
<sequence>MTAEKKYKRTHYIVEKNIQYRFVELILMYILIFFLISVAVIYFSGWRELLVKLSNVYPQAMLVGILNKVYVRLWIGFLLLLPVAAISAILASHKIAGPLVRIKQSLDEFIKGNYNISVKLRKGDHLQDVADQLNKLSESIRKKNV</sequence>
<feature type="transmembrane region" description="Helical" evidence="1">
    <location>
        <begin position="21"/>
        <end position="43"/>
    </location>
</feature>
<evidence type="ECO:0000313" key="3">
    <source>
        <dbReference type="Proteomes" id="UP000231267"/>
    </source>
</evidence>
<reference evidence="2 3" key="1">
    <citation type="submission" date="2017-09" db="EMBL/GenBank/DDBJ databases">
        <title>Depth-based differentiation of microbial function through sediment-hosted aquifers and enrichment of novel symbionts in the deep terrestrial subsurface.</title>
        <authorList>
            <person name="Probst A.J."/>
            <person name="Ladd B."/>
            <person name="Jarett J.K."/>
            <person name="Geller-Mcgrath D.E."/>
            <person name="Sieber C.M."/>
            <person name="Emerson J.B."/>
            <person name="Anantharaman K."/>
            <person name="Thomas B.C."/>
            <person name="Malmstrom R."/>
            <person name="Stieglmeier M."/>
            <person name="Klingl A."/>
            <person name="Woyke T."/>
            <person name="Ryan C.M."/>
            <person name="Banfield J.F."/>
        </authorList>
    </citation>
    <scope>NUCLEOTIDE SEQUENCE [LARGE SCALE GENOMIC DNA]</scope>
    <source>
        <strain evidence="2">CG12_big_fil_rev_8_21_14_0_65_43_15</strain>
    </source>
</reference>
<feature type="transmembrane region" description="Helical" evidence="1">
    <location>
        <begin position="71"/>
        <end position="91"/>
    </location>
</feature>
<evidence type="ECO:0000313" key="2">
    <source>
        <dbReference type="EMBL" id="PIW66899.1"/>
    </source>
</evidence>
<dbReference type="AlphaFoldDB" id="A0A2J0LI72"/>